<evidence type="ECO:0000313" key="2">
    <source>
        <dbReference type="Proteomes" id="UP001642360"/>
    </source>
</evidence>
<gene>
    <name evidence="1" type="ORF">ILEXP_LOCUS7237</name>
</gene>
<feature type="non-terminal residue" evidence="1">
    <location>
        <position position="1"/>
    </location>
</feature>
<dbReference type="EMBL" id="CAUOFW020000992">
    <property type="protein sequence ID" value="CAK9139826.1"/>
    <property type="molecule type" value="Genomic_DNA"/>
</dbReference>
<protein>
    <submittedName>
        <fullName evidence="1">Uncharacterized protein</fullName>
    </submittedName>
</protein>
<reference evidence="1 2" key="1">
    <citation type="submission" date="2024-02" db="EMBL/GenBank/DDBJ databases">
        <authorList>
            <person name="Vignale AGUSTIN F."/>
            <person name="Sosa J E."/>
            <person name="Modenutti C."/>
        </authorList>
    </citation>
    <scope>NUCLEOTIDE SEQUENCE [LARGE SCALE GENOMIC DNA]</scope>
</reference>
<name>A0ABC8R605_9AQUA</name>
<sequence>ARSWALSCKWVLASRARGVDGKVQVGTEVVGSGGDDGRNDVARCPQRCKHRSKVAIDDDGSK</sequence>
<proteinExistence type="predicted"/>
<organism evidence="1 2">
    <name type="scientific">Ilex paraguariensis</name>
    <name type="common">yerba mate</name>
    <dbReference type="NCBI Taxonomy" id="185542"/>
    <lineage>
        <taxon>Eukaryota</taxon>
        <taxon>Viridiplantae</taxon>
        <taxon>Streptophyta</taxon>
        <taxon>Embryophyta</taxon>
        <taxon>Tracheophyta</taxon>
        <taxon>Spermatophyta</taxon>
        <taxon>Magnoliopsida</taxon>
        <taxon>eudicotyledons</taxon>
        <taxon>Gunneridae</taxon>
        <taxon>Pentapetalae</taxon>
        <taxon>asterids</taxon>
        <taxon>campanulids</taxon>
        <taxon>Aquifoliales</taxon>
        <taxon>Aquifoliaceae</taxon>
        <taxon>Ilex</taxon>
    </lineage>
</organism>
<dbReference type="Proteomes" id="UP001642360">
    <property type="component" value="Unassembled WGS sequence"/>
</dbReference>
<evidence type="ECO:0000313" key="1">
    <source>
        <dbReference type="EMBL" id="CAK9139826.1"/>
    </source>
</evidence>
<dbReference type="AlphaFoldDB" id="A0ABC8R605"/>
<feature type="non-terminal residue" evidence="1">
    <location>
        <position position="62"/>
    </location>
</feature>
<comment type="caution">
    <text evidence="1">The sequence shown here is derived from an EMBL/GenBank/DDBJ whole genome shotgun (WGS) entry which is preliminary data.</text>
</comment>
<accession>A0ABC8R605</accession>
<keyword evidence="2" id="KW-1185">Reference proteome</keyword>